<sequence>MTASLLFHDFETFGTDPKKDRPCQFAAIRTDEQLNPIDSPKVWFSQPTDDYLPHPMACLITGITPQQAMAKGVAEPEFIRLIHQEMSQPQTCSLGYNTLRFDDEVTRFTLYRNFYDPYEREWQNGNSRWDLIDMVRATYALRPEGIEWPYYEDGSPCFKLEELSKANALVHARAHDALSDVEATIGLAKLIRDRQPKLYDYFFKLRRKQAVTALIDVINLQPLVHTSSRFPGLQGCSTYVVPLAWHPVNKNAVIVVDLNGDLAPLLDLDGQALRQRLYTRSADLEEGQSRLPVKLVHLNKCPILAPAKTLGPERADELGIDRNRCRQNLDTLKAHPELRDKLVELFSDSGDFAEQDAEEALYGGFISDADKASMALVRANQDPNRLTQIHFKDPRLNTLLFRYRARYFAQTLTEKEQLRWRQYREEVLVQGSRGFGMQDFMLELEVLAEERADDEKAMAILKQLYLYAQNL</sequence>
<dbReference type="EC" id="3.1.11.1" evidence="2 14"/>
<dbReference type="AlphaFoldDB" id="K2JQE0"/>
<dbReference type="InterPro" id="IPR013620">
    <property type="entry name" value="Exonuc_1_SH3"/>
</dbReference>
<keyword evidence="6 14" id="KW-0227">DNA damage</keyword>
<evidence type="ECO:0000259" key="18">
    <source>
        <dbReference type="PROSITE" id="PS51785"/>
    </source>
</evidence>
<dbReference type="FunFam" id="3.30.420.10:FF:000033">
    <property type="entry name" value="Exodeoxyribonuclease I"/>
    <property type="match status" value="1"/>
</dbReference>
<dbReference type="GO" id="GO:0006281">
    <property type="term" value="P:DNA repair"/>
    <property type="evidence" value="ECO:0007669"/>
    <property type="project" value="UniProtKB-KW"/>
</dbReference>
<evidence type="ECO:0000256" key="15">
    <source>
        <dbReference type="PIRSR" id="PIRSR000977-1"/>
    </source>
</evidence>
<dbReference type="InterPro" id="IPR013520">
    <property type="entry name" value="Ribonucl_H"/>
</dbReference>
<dbReference type="PATRIC" id="fig|745411.4.peg.795"/>
<keyword evidence="20" id="KW-1185">Reference proteome</keyword>
<evidence type="ECO:0000256" key="13">
    <source>
        <dbReference type="ARBA" id="ARBA00046792"/>
    </source>
</evidence>
<dbReference type="InterPro" id="IPR012337">
    <property type="entry name" value="RNaseH-like_sf"/>
</dbReference>
<accession>K2JQE0</accession>
<evidence type="ECO:0000256" key="4">
    <source>
        <dbReference type="ARBA" id="ARBA00022722"/>
    </source>
</evidence>
<evidence type="ECO:0000256" key="5">
    <source>
        <dbReference type="ARBA" id="ARBA00022723"/>
    </source>
</evidence>
<dbReference type="EMBL" id="AMRI01000004">
    <property type="protein sequence ID" value="EKE76732.1"/>
    <property type="molecule type" value="Genomic_DNA"/>
</dbReference>
<feature type="domain" description="ExoI SH3-like" evidence="17">
    <location>
        <begin position="196"/>
        <end position="350"/>
    </location>
</feature>
<dbReference type="GO" id="GO:0046872">
    <property type="term" value="F:metal ion binding"/>
    <property type="evidence" value="ECO:0007669"/>
    <property type="project" value="UniProtKB-KW"/>
</dbReference>
<dbReference type="InterPro" id="IPR036397">
    <property type="entry name" value="RNaseH_sf"/>
</dbReference>
<dbReference type="InterPro" id="IPR058561">
    <property type="entry name" value="Exonuc_1_C"/>
</dbReference>
<feature type="binding site" evidence="15">
    <location>
        <position position="11"/>
    </location>
    <ligand>
        <name>substrate</name>
    </ligand>
</feature>
<dbReference type="STRING" id="745411.B3C1_04025"/>
<evidence type="ECO:0000256" key="9">
    <source>
        <dbReference type="ARBA" id="ARBA00022842"/>
    </source>
</evidence>
<feature type="binding site" evidence="16">
    <location>
        <position position="180"/>
    </location>
    <ligand>
        <name>Mg(2+)</name>
        <dbReference type="ChEBI" id="CHEBI:18420"/>
        <label>2</label>
    </ligand>
</feature>
<protein>
    <recommendedName>
        <fullName evidence="3 14">Exodeoxyribonuclease I</fullName>
        <ecNumber evidence="2 14">3.1.11.1</ecNumber>
    </recommendedName>
</protein>
<evidence type="ECO:0000259" key="17">
    <source>
        <dbReference type="PROSITE" id="PS51784"/>
    </source>
</evidence>
<evidence type="ECO:0000256" key="3">
    <source>
        <dbReference type="ARBA" id="ARBA00019900"/>
    </source>
</evidence>
<keyword evidence="5 16" id="KW-0479">Metal-binding</keyword>
<dbReference type="FunFam" id="3.30.1520.20:FF:000001">
    <property type="entry name" value="Exodeoxyribonuclease I"/>
    <property type="match status" value="1"/>
</dbReference>
<dbReference type="GO" id="GO:0003677">
    <property type="term" value="F:DNA binding"/>
    <property type="evidence" value="ECO:0007669"/>
    <property type="project" value="UniProtKB-KW"/>
</dbReference>
<evidence type="ECO:0000256" key="10">
    <source>
        <dbReference type="ARBA" id="ARBA00023125"/>
    </source>
</evidence>
<comment type="subunit">
    <text evidence="13">Monomer. Interacts with ssb (via C-terminus); this interaction stimulates the exonuclease activity by recruiting the enzyme to its substrate.</text>
</comment>
<dbReference type="InterPro" id="IPR034747">
    <property type="entry name" value="EXOI_SH3"/>
</dbReference>
<feature type="domain" description="ExoI C-terminal" evidence="18">
    <location>
        <begin position="353"/>
        <end position="471"/>
    </location>
</feature>
<keyword evidence="4 14" id="KW-0540">Nuclease</keyword>
<name>K2JQE0_9GAMM</name>
<evidence type="ECO:0000256" key="12">
    <source>
        <dbReference type="ARBA" id="ARBA00046035"/>
    </source>
</evidence>
<dbReference type="PIRSF" id="PIRSF000977">
    <property type="entry name" value="Exodeoxyribonuclease_I"/>
    <property type="match status" value="1"/>
</dbReference>
<comment type="function">
    <text evidence="12">Degrades single-stranded DNA (ssDNA) in a highly processive manner. Also functions as a DNA deoxyribophosphodiesterase that releases deoxyribose-phosphate moieties following the cleavage of DNA at an apurinic/apyrimidinic (AP) site by either an AP endonuclease or AP lyase.</text>
</comment>
<keyword evidence="8 14" id="KW-0269">Exonuclease</keyword>
<feature type="binding site" evidence="15">
    <location>
        <position position="159"/>
    </location>
    <ligand>
        <name>substrate</name>
    </ligand>
</feature>
<feature type="binding site" evidence="16">
    <location>
        <position position="9"/>
    </location>
    <ligand>
        <name>Mg(2+)</name>
        <dbReference type="ChEBI" id="CHEBI:18420"/>
        <label>1</label>
    </ligand>
</feature>
<dbReference type="SMART" id="SM00479">
    <property type="entry name" value="EXOIII"/>
    <property type="match status" value="1"/>
</dbReference>
<keyword evidence="7 14" id="KW-0378">Hydrolase</keyword>
<keyword evidence="11 14" id="KW-0234">DNA repair</keyword>
<gene>
    <name evidence="19" type="ORF">B3C1_04025</name>
</gene>
<evidence type="ECO:0000256" key="7">
    <source>
        <dbReference type="ARBA" id="ARBA00022801"/>
    </source>
</evidence>
<dbReference type="PROSITE" id="PS51784">
    <property type="entry name" value="EXOI_SH3"/>
    <property type="match status" value="1"/>
</dbReference>
<reference evidence="19 20" key="1">
    <citation type="journal article" date="2012" name="J. Bacteriol.">
        <title>Genome Sequence of Gallaecimonas xiamenensis Type Strain 3-C-1.</title>
        <authorList>
            <person name="Lai Q."/>
            <person name="Wang L."/>
            <person name="Wang W."/>
            <person name="Shao Z."/>
        </authorList>
    </citation>
    <scope>NUCLEOTIDE SEQUENCE [LARGE SCALE GENOMIC DNA]</scope>
    <source>
        <strain evidence="19 20">3-C-1</strain>
    </source>
</reference>
<dbReference type="InterPro" id="IPR023607">
    <property type="entry name" value="Exodeoxyribonuclease_I"/>
</dbReference>
<evidence type="ECO:0000256" key="11">
    <source>
        <dbReference type="ARBA" id="ARBA00023204"/>
    </source>
</evidence>
<keyword evidence="10" id="KW-0238">DNA-binding</keyword>
<comment type="caution">
    <text evidence="19">The sequence shown here is derived from an EMBL/GenBank/DDBJ whole genome shotgun (WGS) entry which is preliminary data.</text>
</comment>
<dbReference type="Gene3D" id="1.10.287.1240">
    <property type="match status" value="1"/>
</dbReference>
<dbReference type="Gene3D" id="3.30.420.10">
    <property type="entry name" value="Ribonuclease H-like superfamily/Ribonuclease H"/>
    <property type="match status" value="1"/>
</dbReference>
<dbReference type="SUPFAM" id="SSF53098">
    <property type="entry name" value="Ribonuclease H-like"/>
    <property type="match status" value="1"/>
</dbReference>
<dbReference type="InterPro" id="IPR038649">
    <property type="entry name" value="EXOI_SH3_sf"/>
</dbReference>
<evidence type="ECO:0000256" key="1">
    <source>
        <dbReference type="ARBA" id="ARBA00000563"/>
    </source>
</evidence>
<dbReference type="CDD" id="cd06138">
    <property type="entry name" value="ExoI_N"/>
    <property type="match status" value="1"/>
</dbReference>
<dbReference type="Proteomes" id="UP000006755">
    <property type="component" value="Unassembled WGS sequence"/>
</dbReference>
<evidence type="ECO:0000313" key="19">
    <source>
        <dbReference type="EMBL" id="EKE76732.1"/>
    </source>
</evidence>
<evidence type="ECO:0000313" key="20">
    <source>
        <dbReference type="Proteomes" id="UP000006755"/>
    </source>
</evidence>
<dbReference type="RefSeq" id="WP_008483088.1">
    <property type="nucleotide sequence ID" value="NZ_AMRI01000004.1"/>
</dbReference>
<dbReference type="Pfam" id="PF08411">
    <property type="entry name" value="ExoI_SH3"/>
    <property type="match status" value="1"/>
</dbReference>
<comment type="cofactor">
    <cofactor evidence="16">
        <name>Mg(2+)</name>
        <dbReference type="ChEBI" id="CHEBI:18420"/>
    </cofactor>
    <text evidence="16">Binds 2 Mg(2+) ions per monomer.</text>
</comment>
<comment type="catalytic activity">
    <reaction evidence="1 14">
        <text>Exonucleolytic cleavage in the 3'- to 5'-direction to yield nucleoside 5'-phosphates.</text>
        <dbReference type="EC" id="3.1.11.1"/>
    </reaction>
</comment>
<evidence type="ECO:0000256" key="14">
    <source>
        <dbReference type="PIRNR" id="PIRNR000977"/>
    </source>
</evidence>
<dbReference type="Pfam" id="PF26016">
    <property type="entry name" value="ExoI_C"/>
    <property type="match status" value="1"/>
</dbReference>
<evidence type="ECO:0000256" key="6">
    <source>
        <dbReference type="ARBA" id="ARBA00022763"/>
    </source>
</evidence>
<evidence type="ECO:0000256" key="16">
    <source>
        <dbReference type="PIRSR" id="PIRSR000977-2"/>
    </source>
</evidence>
<organism evidence="19 20">
    <name type="scientific">Gallaecimonas xiamenensis 3-C-1</name>
    <dbReference type="NCBI Taxonomy" id="745411"/>
    <lineage>
        <taxon>Bacteria</taxon>
        <taxon>Pseudomonadati</taxon>
        <taxon>Pseudomonadota</taxon>
        <taxon>Gammaproteobacteria</taxon>
        <taxon>Enterobacterales</taxon>
        <taxon>Gallaecimonadaceae</taxon>
        <taxon>Gallaecimonas</taxon>
    </lineage>
</organism>
<feature type="binding site" evidence="16">
    <location>
        <position position="11"/>
    </location>
    <ligand>
        <name>Mg(2+)</name>
        <dbReference type="ChEBI" id="CHEBI:18420"/>
        <label>2</label>
    </ligand>
</feature>
<proteinExistence type="predicted"/>
<dbReference type="GO" id="GO:0008310">
    <property type="term" value="F:single-stranded DNA 3'-5' DNA exonuclease activity"/>
    <property type="evidence" value="ECO:0007669"/>
    <property type="project" value="UniProtKB-EC"/>
</dbReference>
<dbReference type="Pfam" id="PF00929">
    <property type="entry name" value="RNase_T"/>
    <property type="match status" value="1"/>
</dbReference>
<dbReference type="PROSITE" id="PS51785">
    <property type="entry name" value="EXOI_C"/>
    <property type="match status" value="1"/>
</dbReference>
<dbReference type="OrthoDB" id="9763470at2"/>
<evidence type="ECO:0000256" key="8">
    <source>
        <dbReference type="ARBA" id="ARBA00022839"/>
    </source>
</evidence>
<dbReference type="Gene3D" id="3.30.1520.20">
    <property type="entry name" value="Exonuclease ExoI, domain 2"/>
    <property type="match status" value="1"/>
</dbReference>
<dbReference type="eggNOG" id="COG2925">
    <property type="taxonomic scope" value="Bacteria"/>
</dbReference>
<keyword evidence="9 16" id="KW-0460">Magnesium</keyword>
<dbReference type="Gene3D" id="1.20.1280.70">
    <property type="entry name" value="Exonuclease ExoI, domain 3"/>
    <property type="match status" value="1"/>
</dbReference>
<evidence type="ECO:0000256" key="2">
    <source>
        <dbReference type="ARBA" id="ARBA00012108"/>
    </source>
</evidence>
<dbReference type="NCBIfam" id="NF008746">
    <property type="entry name" value="PRK11779.1"/>
    <property type="match status" value="1"/>
</dbReference>